<organism evidence="2 3">
    <name type="scientific">Plastoroseomonas arctica</name>
    <dbReference type="NCBI Taxonomy" id="1509237"/>
    <lineage>
        <taxon>Bacteria</taxon>
        <taxon>Pseudomonadati</taxon>
        <taxon>Pseudomonadota</taxon>
        <taxon>Alphaproteobacteria</taxon>
        <taxon>Acetobacterales</taxon>
        <taxon>Acetobacteraceae</taxon>
        <taxon>Plastoroseomonas</taxon>
    </lineage>
</organism>
<dbReference type="Proteomes" id="UP001196068">
    <property type="component" value="Unassembled WGS sequence"/>
</dbReference>
<protein>
    <submittedName>
        <fullName evidence="2">Uncharacterized protein</fullName>
    </submittedName>
</protein>
<evidence type="ECO:0000313" key="2">
    <source>
        <dbReference type="EMBL" id="MBR0653962.1"/>
    </source>
</evidence>
<gene>
    <name evidence="2" type="ORF">GXW79_02605</name>
</gene>
<reference evidence="2" key="2">
    <citation type="journal article" date="2021" name="Syst. Appl. Microbiol.">
        <title>Roseomonas hellenica sp. nov., isolated from roots of wild-growing Alkanna tinctoria.</title>
        <authorList>
            <person name="Rat A."/>
            <person name="Naranjo H.D."/>
            <person name="Lebbe L."/>
            <person name="Cnockaert M."/>
            <person name="Krigas N."/>
            <person name="Grigoriadou K."/>
            <person name="Maloupa E."/>
            <person name="Willems A."/>
        </authorList>
    </citation>
    <scope>NUCLEOTIDE SEQUENCE</scope>
    <source>
        <strain evidence="2">LMG 28251</strain>
    </source>
</reference>
<evidence type="ECO:0000313" key="3">
    <source>
        <dbReference type="Proteomes" id="UP001196068"/>
    </source>
</evidence>
<dbReference type="EMBL" id="JAAEDH010000002">
    <property type="protein sequence ID" value="MBR0653962.1"/>
    <property type="molecule type" value="Genomic_DNA"/>
</dbReference>
<name>A0AAF1JUK3_9PROT</name>
<reference evidence="2" key="1">
    <citation type="submission" date="2020-01" db="EMBL/GenBank/DDBJ databases">
        <authorList>
            <person name="Rat A."/>
        </authorList>
    </citation>
    <scope>NUCLEOTIDE SEQUENCE</scope>
    <source>
        <strain evidence="2">LMG 28251</strain>
    </source>
</reference>
<sequence length="57" mass="6483">MQQHPTLAASSSAPRPVPAHVPRPAPAMQVVTKGWWVLREERVNAEDLLRQDEDERK</sequence>
<accession>A0AAF1JUK3</accession>
<feature type="region of interest" description="Disordered" evidence="1">
    <location>
        <begin position="1"/>
        <end position="25"/>
    </location>
</feature>
<comment type="caution">
    <text evidence="2">The sequence shown here is derived from an EMBL/GenBank/DDBJ whole genome shotgun (WGS) entry which is preliminary data.</text>
</comment>
<evidence type="ECO:0000256" key="1">
    <source>
        <dbReference type="SAM" id="MobiDB-lite"/>
    </source>
</evidence>
<feature type="compositionally biased region" description="Pro residues" evidence="1">
    <location>
        <begin position="15"/>
        <end position="25"/>
    </location>
</feature>
<dbReference type="AlphaFoldDB" id="A0AAF1JUK3"/>
<proteinExistence type="predicted"/>
<keyword evidence="3" id="KW-1185">Reference proteome</keyword>
<dbReference type="RefSeq" id="WP_211872669.1">
    <property type="nucleotide sequence ID" value="NZ_JAAEDH010000002.1"/>
</dbReference>